<gene>
    <name evidence="8" type="ORF">CUN51_06465</name>
</gene>
<dbReference type="SUPFAM" id="SSF50891">
    <property type="entry name" value="Cyclophilin-like"/>
    <property type="match status" value="1"/>
</dbReference>
<evidence type="ECO:0000256" key="2">
    <source>
        <dbReference type="ARBA" id="ARBA00013194"/>
    </source>
</evidence>
<comment type="caution">
    <text evidence="8">The sequence shown here is derived from an EMBL/GenBank/DDBJ whole genome shotgun (WGS) entry which is preliminary data.</text>
</comment>
<dbReference type="PROSITE" id="PS00170">
    <property type="entry name" value="CSA_PPIASE_1"/>
    <property type="match status" value="1"/>
</dbReference>
<keyword evidence="3" id="KW-0697">Rotamase</keyword>
<dbReference type="PROSITE" id="PS50072">
    <property type="entry name" value="CSA_PPIASE_2"/>
    <property type="match status" value="1"/>
</dbReference>
<accession>A0A2M8NZV8</accession>
<dbReference type="PRINTS" id="PR00153">
    <property type="entry name" value="CSAPPISMRASE"/>
</dbReference>
<dbReference type="CDD" id="cd00317">
    <property type="entry name" value="cyclophilin"/>
    <property type="match status" value="1"/>
</dbReference>
<sequence length="849" mass="91116">MRRFLFVALAAAAVIGLVGLAAPSLAQGDPTATPSAVRTYSDLPQTTTVAGFPVLGSPEADLIIAEFSNFSCPGCAIYRPTVKQIIEAHVRTSKARFMFLPMVFGLGDDPSFLAAQAALCAGRQNAFWEMHDALFDQHNAQGARSFTPTTLRAAAERLALDADAILACVEKGETLEVILSAARFAEQTGIQFTPTVMWSIDDGRTLQWFTRANGERYDSSVPFEEVDRLVARAVSGELTAAIQATGTAFAQITPTAIPTRTDPFANLTYELWRSNDGILSLEFPRGWRAQVNPQSFSPISYIFTPVDDESLGVGVLVTPTQHLGIPDLPPSTTPAEIAQLVFGGREGVQIREVAAGRNNEYRGVSVRQTQEDVNPRTGQRLTIERDLWILALDPVTLIVMQGVSATEFWENTQRVFEQATKTIQVERESALVALDRVFNPTPTLTPTFNATADFIDRGTAVALQFVPFRSTDGAISFEAPQSWRVEPNFNSSPVAYNLLPPSDPINNNIGLTVRTVSSLGVANVSENADALTLMNIVFGREPNLTVEPVTAGALKGGSVVQYQSVADRVNGGYIDLERRVWLLDVAPGYVLLIQAVSAPAQRVQVNAVFDRLIQTLTLDTALSVAAVEARLNAPPVTPTPVPTVAGFAPVSVGEGACVGVKDPENVAVPADGKGKQYSAPEQVINPAHTYCAILTTAKGRIVIQLYPQVAPQHVNSFVFLAQRGFYDGTTFHRVIPGFVAQGGDPTGTGTGGPGYRLPLEVNPALKYDRVGVLGMARTSDPNSAGSQFFITYVPLPSLDPSAQSAGYTIFGQVVEGMDVVEQITPRDPSTATSEGDVLISVRIVDLGVR</sequence>
<evidence type="ECO:0000313" key="8">
    <source>
        <dbReference type="EMBL" id="PJF30824.1"/>
    </source>
</evidence>
<feature type="signal peptide" evidence="5">
    <location>
        <begin position="1"/>
        <end position="26"/>
    </location>
</feature>
<dbReference type="InterPro" id="IPR013766">
    <property type="entry name" value="Thioredoxin_domain"/>
</dbReference>
<dbReference type="InterPro" id="IPR029000">
    <property type="entry name" value="Cyclophilin-like_dom_sf"/>
</dbReference>
<dbReference type="Pfam" id="PF13462">
    <property type="entry name" value="Thioredoxin_4"/>
    <property type="match status" value="1"/>
</dbReference>
<evidence type="ECO:0000259" key="7">
    <source>
        <dbReference type="PROSITE" id="PS51352"/>
    </source>
</evidence>
<comment type="function">
    <text evidence="1">PPIases accelerate the folding of proteins. It catalyzes the cis-trans isomerization of proline imidic peptide bonds in oligopeptides.</text>
</comment>
<evidence type="ECO:0000256" key="5">
    <source>
        <dbReference type="SAM" id="SignalP"/>
    </source>
</evidence>
<dbReference type="PROSITE" id="PS51352">
    <property type="entry name" value="THIOREDOXIN_2"/>
    <property type="match status" value="1"/>
</dbReference>
<dbReference type="Gene3D" id="3.40.30.10">
    <property type="entry name" value="Glutaredoxin"/>
    <property type="match status" value="1"/>
</dbReference>
<organism evidence="8 9">
    <name type="scientific">Candidatus Thermofonsia Clade 1 bacterium</name>
    <dbReference type="NCBI Taxonomy" id="2364210"/>
    <lineage>
        <taxon>Bacteria</taxon>
        <taxon>Bacillati</taxon>
        <taxon>Chloroflexota</taxon>
        <taxon>Candidatus Thermofontia</taxon>
        <taxon>Candidatus Thermofonsia Clade 1</taxon>
    </lineage>
</organism>
<dbReference type="InterPro" id="IPR002130">
    <property type="entry name" value="Cyclophilin-type_PPIase_dom"/>
</dbReference>
<reference evidence="8 9" key="1">
    <citation type="submission" date="2017-11" db="EMBL/GenBank/DDBJ databases">
        <title>Evolution of Phototrophy in the Chloroflexi Phylum Driven by Horizontal Gene Transfer.</title>
        <authorList>
            <person name="Ward L.M."/>
            <person name="Hemp J."/>
            <person name="Shih P.M."/>
            <person name="Mcglynn S.E."/>
            <person name="Fischer W."/>
        </authorList>
    </citation>
    <scope>NUCLEOTIDE SEQUENCE [LARGE SCALE GENOMIC DNA]</scope>
    <source>
        <strain evidence="8">CP2_2F</strain>
    </source>
</reference>
<dbReference type="InterPro" id="IPR012336">
    <property type="entry name" value="Thioredoxin-like_fold"/>
</dbReference>
<evidence type="ECO:0000256" key="3">
    <source>
        <dbReference type="ARBA" id="ARBA00023110"/>
    </source>
</evidence>
<dbReference type="InterPro" id="IPR020892">
    <property type="entry name" value="Cyclophilin-type_PPIase_CS"/>
</dbReference>
<dbReference type="Pfam" id="PF00160">
    <property type="entry name" value="Pro_isomerase"/>
    <property type="match status" value="1"/>
</dbReference>
<dbReference type="SUPFAM" id="SSF52833">
    <property type="entry name" value="Thioredoxin-like"/>
    <property type="match status" value="1"/>
</dbReference>
<dbReference type="Gene3D" id="2.40.100.10">
    <property type="entry name" value="Cyclophilin-like"/>
    <property type="match status" value="1"/>
</dbReference>
<name>A0A2M8NZV8_9CHLR</name>
<keyword evidence="5" id="KW-0732">Signal</keyword>
<feature type="domain" description="PPIase cyclophilin-type" evidence="6">
    <location>
        <begin position="699"/>
        <end position="848"/>
    </location>
</feature>
<evidence type="ECO:0000256" key="4">
    <source>
        <dbReference type="ARBA" id="ARBA00023235"/>
    </source>
</evidence>
<feature type="chain" id="PRO_5014915642" description="peptidylprolyl isomerase" evidence="5">
    <location>
        <begin position="27"/>
        <end position="849"/>
    </location>
</feature>
<dbReference type="GO" id="GO:0006457">
    <property type="term" value="P:protein folding"/>
    <property type="evidence" value="ECO:0007669"/>
    <property type="project" value="InterPro"/>
</dbReference>
<dbReference type="InterPro" id="IPR036249">
    <property type="entry name" value="Thioredoxin-like_sf"/>
</dbReference>
<evidence type="ECO:0000313" key="9">
    <source>
        <dbReference type="Proteomes" id="UP000228921"/>
    </source>
</evidence>
<dbReference type="AlphaFoldDB" id="A0A2M8NZV8"/>
<dbReference type="Proteomes" id="UP000228921">
    <property type="component" value="Unassembled WGS sequence"/>
</dbReference>
<dbReference type="GO" id="GO:0003755">
    <property type="term" value="F:peptidyl-prolyl cis-trans isomerase activity"/>
    <property type="evidence" value="ECO:0007669"/>
    <property type="project" value="UniProtKB-KW"/>
</dbReference>
<protein>
    <recommendedName>
        <fullName evidence="2">peptidylprolyl isomerase</fullName>
        <ecNumber evidence="2">5.2.1.8</ecNumber>
    </recommendedName>
</protein>
<dbReference type="PANTHER" id="PTHR45625:SF4">
    <property type="entry name" value="PEPTIDYLPROLYL ISOMERASE DOMAIN AND WD REPEAT-CONTAINING PROTEIN 1"/>
    <property type="match status" value="1"/>
</dbReference>
<feature type="domain" description="Thioredoxin" evidence="7">
    <location>
        <begin position="16"/>
        <end position="235"/>
    </location>
</feature>
<evidence type="ECO:0000256" key="1">
    <source>
        <dbReference type="ARBA" id="ARBA00002388"/>
    </source>
</evidence>
<evidence type="ECO:0000259" key="6">
    <source>
        <dbReference type="PROSITE" id="PS50072"/>
    </source>
</evidence>
<keyword evidence="4" id="KW-0413">Isomerase</keyword>
<dbReference type="EMBL" id="PGTK01000006">
    <property type="protein sequence ID" value="PJF30824.1"/>
    <property type="molecule type" value="Genomic_DNA"/>
</dbReference>
<dbReference type="EC" id="5.2.1.8" evidence="2"/>
<dbReference type="PANTHER" id="PTHR45625">
    <property type="entry name" value="PEPTIDYL-PROLYL CIS-TRANS ISOMERASE-RELATED"/>
    <property type="match status" value="1"/>
</dbReference>
<dbReference type="InterPro" id="IPR044666">
    <property type="entry name" value="Cyclophilin_A-like"/>
</dbReference>
<proteinExistence type="predicted"/>